<name>A0A0G0XEI6_9BACT</name>
<protein>
    <submittedName>
        <fullName evidence="1">Aspartyl/glutamyl-tRNA(Asn/Gln) amidotransferase subunit C</fullName>
    </submittedName>
</protein>
<sequence length="96" mass="10804">MIEIKDIEKLAELSRINISNEEKEVFAGEIESILNYVDQIKLATGEAGRAISLEEGGFKNVFREDDNCHDSGEFSKDLIESAPEKENGYIKVKKIL</sequence>
<dbReference type="AlphaFoldDB" id="A0A0G0XEI6"/>
<dbReference type="GO" id="GO:0016740">
    <property type="term" value="F:transferase activity"/>
    <property type="evidence" value="ECO:0007669"/>
    <property type="project" value="UniProtKB-KW"/>
</dbReference>
<dbReference type="EMBL" id="LCCC01000036">
    <property type="protein sequence ID" value="KKS23245.1"/>
    <property type="molecule type" value="Genomic_DNA"/>
</dbReference>
<proteinExistence type="predicted"/>
<dbReference type="NCBIfam" id="TIGR00135">
    <property type="entry name" value="gatC"/>
    <property type="match status" value="1"/>
</dbReference>
<dbReference type="Proteomes" id="UP000033949">
    <property type="component" value="Unassembled WGS sequence"/>
</dbReference>
<reference evidence="1 2" key="1">
    <citation type="journal article" date="2015" name="Nature">
        <title>rRNA introns, odd ribosomes, and small enigmatic genomes across a large radiation of phyla.</title>
        <authorList>
            <person name="Brown C.T."/>
            <person name="Hug L.A."/>
            <person name="Thomas B.C."/>
            <person name="Sharon I."/>
            <person name="Castelle C.J."/>
            <person name="Singh A."/>
            <person name="Wilkins M.J."/>
            <person name="Williams K.H."/>
            <person name="Banfield J.F."/>
        </authorList>
    </citation>
    <scope>NUCLEOTIDE SEQUENCE [LARGE SCALE GENOMIC DNA]</scope>
</reference>
<gene>
    <name evidence="1" type="ORF">UU82_C0036G0004</name>
</gene>
<dbReference type="InterPro" id="IPR036113">
    <property type="entry name" value="Asp/Glu-ADT_sf_sub_c"/>
</dbReference>
<keyword evidence="1" id="KW-0808">Transferase</keyword>
<dbReference type="SUPFAM" id="SSF141000">
    <property type="entry name" value="Glu-tRNAGln amidotransferase C subunit"/>
    <property type="match status" value="1"/>
</dbReference>
<dbReference type="GO" id="GO:0006450">
    <property type="term" value="P:regulation of translational fidelity"/>
    <property type="evidence" value="ECO:0007669"/>
    <property type="project" value="InterPro"/>
</dbReference>
<comment type="caution">
    <text evidence="1">The sequence shown here is derived from an EMBL/GenBank/DDBJ whole genome shotgun (WGS) entry which is preliminary data.</text>
</comment>
<accession>A0A0G0XEI6</accession>
<evidence type="ECO:0000313" key="1">
    <source>
        <dbReference type="EMBL" id="KKS23245.1"/>
    </source>
</evidence>
<organism evidence="1 2">
    <name type="scientific">Candidatus Nomurabacteria bacterium GW2011_GWC2_41_8</name>
    <dbReference type="NCBI Taxonomy" id="1618755"/>
    <lineage>
        <taxon>Bacteria</taxon>
        <taxon>Candidatus Nomuraibacteriota</taxon>
    </lineage>
</organism>
<evidence type="ECO:0000313" key="2">
    <source>
        <dbReference type="Proteomes" id="UP000033949"/>
    </source>
</evidence>
<dbReference type="Gene3D" id="1.10.20.60">
    <property type="entry name" value="Glu-tRNAGln amidotransferase C subunit, N-terminal domain"/>
    <property type="match status" value="1"/>
</dbReference>
<dbReference type="Pfam" id="PF02686">
    <property type="entry name" value="GatC"/>
    <property type="match status" value="1"/>
</dbReference>
<dbReference type="InterPro" id="IPR003837">
    <property type="entry name" value="GatC"/>
</dbReference>